<accession>A0ABT1WMA9</accession>
<dbReference type="InterPro" id="IPR011032">
    <property type="entry name" value="GroES-like_sf"/>
</dbReference>
<evidence type="ECO:0000256" key="4">
    <source>
        <dbReference type="RuleBase" id="RU000535"/>
    </source>
</evidence>
<dbReference type="Gene3D" id="2.30.33.40">
    <property type="entry name" value="GroES chaperonin"/>
    <property type="match status" value="1"/>
</dbReference>
<dbReference type="PROSITE" id="PS00681">
    <property type="entry name" value="CHAPERONINS_CPN10"/>
    <property type="match status" value="1"/>
</dbReference>
<reference evidence="5" key="2">
    <citation type="journal article" date="2023" name="Curr. Microbiol.">
        <title>Granulicatella seriolae sp. nov., a Novel Facultative Anaerobe Isolated from Yellowtail Marine Fish.</title>
        <authorList>
            <person name="Lee M."/>
            <person name="Choi Y.J."/>
            <person name="Farooq A."/>
            <person name="Jeong J.B."/>
            <person name="Jung M.Y."/>
        </authorList>
    </citation>
    <scope>NUCLEOTIDE SEQUENCE</scope>
    <source>
        <strain evidence="5">S8</strain>
    </source>
</reference>
<dbReference type="Pfam" id="PF00166">
    <property type="entry name" value="Cpn10"/>
    <property type="match status" value="1"/>
</dbReference>
<dbReference type="EMBL" id="JANHNZ010000002">
    <property type="protein sequence ID" value="MCQ9209663.1"/>
    <property type="molecule type" value="Genomic_DNA"/>
</dbReference>
<dbReference type="SUPFAM" id="SSF50129">
    <property type="entry name" value="GroES-like"/>
    <property type="match status" value="1"/>
</dbReference>
<dbReference type="PRINTS" id="PR00297">
    <property type="entry name" value="CHAPERONIN10"/>
</dbReference>
<dbReference type="RefSeq" id="WP_256944770.1">
    <property type="nucleotide sequence ID" value="NZ_JANHNZ010000002.1"/>
</dbReference>
<dbReference type="Proteomes" id="UP001059480">
    <property type="component" value="Unassembled WGS sequence"/>
</dbReference>
<dbReference type="InterPro" id="IPR037124">
    <property type="entry name" value="Chaperonin_GroES_sf"/>
</dbReference>
<dbReference type="PANTHER" id="PTHR10772:SF58">
    <property type="entry name" value="CO-CHAPERONIN GROES"/>
    <property type="match status" value="1"/>
</dbReference>
<comment type="function">
    <text evidence="3 4">Together with the chaperonin GroEL, plays an essential role in assisting protein folding. The GroEL-GroES system forms a nano-cage that allows encapsulation of the non-native substrate proteins and provides a physical environment optimized to promote and accelerate protein folding. GroES binds to the apical surface of the GroEL ring, thereby capping the opening of the GroEL channel.</text>
</comment>
<evidence type="ECO:0000256" key="2">
    <source>
        <dbReference type="ARBA" id="ARBA00023186"/>
    </source>
</evidence>
<comment type="subunit">
    <text evidence="3">Heptamer of 7 subunits arranged in a ring. Interacts with the chaperonin GroEL.</text>
</comment>
<reference evidence="5" key="3">
    <citation type="journal article" date="2023" name="Microbiol. Resour. Announc.">
        <title>Draft Genome Sequence of Granulicatella sp. Strain S8, Isolated from a Marine Fish, Seriola quinqueradiata.</title>
        <authorList>
            <person name="Lee M."/>
            <person name="Farooq A."/>
            <person name="Jeong J.B."/>
            <person name="Jung M.Y."/>
        </authorList>
    </citation>
    <scope>NUCLEOTIDE SEQUENCE</scope>
    <source>
        <strain evidence="5">S8</strain>
    </source>
</reference>
<dbReference type="InterPro" id="IPR020818">
    <property type="entry name" value="Chaperonin_GroES"/>
</dbReference>
<proteinExistence type="inferred from homology"/>
<keyword evidence="2 3" id="KW-0143">Chaperone</keyword>
<dbReference type="NCBIfam" id="NF001531">
    <property type="entry name" value="PRK00364.2-2"/>
    <property type="match status" value="1"/>
</dbReference>
<comment type="subcellular location">
    <subcellularLocation>
        <location evidence="3">Cytoplasm</location>
    </subcellularLocation>
</comment>
<evidence type="ECO:0000313" key="6">
    <source>
        <dbReference type="Proteomes" id="UP001059480"/>
    </source>
</evidence>
<dbReference type="InterPro" id="IPR018369">
    <property type="entry name" value="Chaprnonin_Cpn10_CS"/>
</dbReference>
<sequence>MLKPLKDRVVIKMVEPEEKTLGGLVLPSAAQEKSQIGQVVAVSDFTDEDDRQVQEGDRVVFEKYSGTEIKFEGQEYIVVKEKDLIAIVK</sequence>
<dbReference type="HAMAP" id="MF_00580">
    <property type="entry name" value="CH10"/>
    <property type="match status" value="1"/>
</dbReference>
<comment type="caution">
    <text evidence="5">The sequence shown here is derived from an EMBL/GenBank/DDBJ whole genome shotgun (WGS) entry which is preliminary data.</text>
</comment>
<comment type="similarity">
    <text evidence="1 3 4">Belongs to the GroES chaperonin family.</text>
</comment>
<name>A0ABT1WMA9_9LACT</name>
<evidence type="ECO:0000256" key="3">
    <source>
        <dbReference type="HAMAP-Rule" id="MF_00580"/>
    </source>
</evidence>
<organism evidence="5 6">
    <name type="scientific">Granulicatella seriolae</name>
    <dbReference type="NCBI Taxonomy" id="2967226"/>
    <lineage>
        <taxon>Bacteria</taxon>
        <taxon>Bacillati</taxon>
        <taxon>Bacillota</taxon>
        <taxon>Bacilli</taxon>
        <taxon>Lactobacillales</taxon>
        <taxon>Carnobacteriaceae</taxon>
        <taxon>Granulicatella</taxon>
    </lineage>
</organism>
<reference evidence="5" key="1">
    <citation type="submission" date="2022-07" db="EMBL/GenBank/DDBJ databases">
        <authorList>
            <person name="Jung M.-Y."/>
            <person name="Lee M."/>
        </authorList>
    </citation>
    <scope>NUCLEOTIDE SEQUENCE</scope>
    <source>
        <strain evidence="5">S8</strain>
    </source>
</reference>
<dbReference type="SMART" id="SM00883">
    <property type="entry name" value="Cpn10"/>
    <property type="match status" value="1"/>
</dbReference>
<gene>
    <name evidence="3" type="primary">groES</name>
    <name evidence="3" type="synonym">groS</name>
    <name evidence="5" type="ORF">NPA36_03785</name>
</gene>
<protein>
    <recommendedName>
        <fullName evidence="3">Co-chaperonin GroES</fullName>
    </recommendedName>
    <alternativeName>
        <fullName evidence="3">10 kDa chaperonin</fullName>
    </alternativeName>
    <alternativeName>
        <fullName evidence="3">Chaperonin-10</fullName>
        <shortName evidence="3">Cpn10</shortName>
    </alternativeName>
</protein>
<evidence type="ECO:0000313" key="5">
    <source>
        <dbReference type="EMBL" id="MCQ9209663.1"/>
    </source>
</evidence>
<evidence type="ECO:0000256" key="1">
    <source>
        <dbReference type="ARBA" id="ARBA00006975"/>
    </source>
</evidence>
<keyword evidence="6" id="KW-1185">Reference proteome</keyword>
<keyword evidence="3" id="KW-0963">Cytoplasm</keyword>
<dbReference type="PANTHER" id="PTHR10772">
    <property type="entry name" value="10 KDA HEAT SHOCK PROTEIN"/>
    <property type="match status" value="1"/>
</dbReference>
<dbReference type="CDD" id="cd00320">
    <property type="entry name" value="cpn10"/>
    <property type="match status" value="1"/>
</dbReference>